<evidence type="ECO:0000256" key="4">
    <source>
        <dbReference type="ARBA" id="ARBA00022516"/>
    </source>
</evidence>
<evidence type="ECO:0000256" key="2">
    <source>
        <dbReference type="ARBA" id="ARBA00008749"/>
    </source>
</evidence>
<evidence type="ECO:0000256" key="10">
    <source>
        <dbReference type="ARBA" id="ARBA00023160"/>
    </source>
</evidence>
<comment type="similarity">
    <text evidence="2">Belongs to the fatty acid desaturase type 2 family.</text>
</comment>
<dbReference type="GeneID" id="93555391"/>
<keyword evidence="5 11" id="KW-0479">Metal-binding</keyword>
<feature type="binding site" evidence="11">
    <location>
        <position position="107"/>
    </location>
    <ligand>
        <name>Fe cation</name>
        <dbReference type="ChEBI" id="CHEBI:24875"/>
        <label>2</label>
    </ligand>
</feature>
<keyword evidence="6" id="KW-0276">Fatty acid metabolism</keyword>
<comment type="cofactor">
    <cofactor evidence="11">
        <name>Fe cation</name>
        <dbReference type="ChEBI" id="CHEBI:24875"/>
    </cofactor>
    <text evidence="11">Binds 2 iron ions per subunit.</text>
</comment>
<keyword evidence="4" id="KW-0444">Lipid biosynthesis</keyword>
<dbReference type="SUPFAM" id="SSF47240">
    <property type="entry name" value="Ferritin-like"/>
    <property type="match status" value="1"/>
</dbReference>
<dbReference type="AlphaFoldDB" id="A0A143QGM7"/>
<evidence type="ECO:0000256" key="8">
    <source>
        <dbReference type="ARBA" id="ARBA00023004"/>
    </source>
</evidence>
<dbReference type="OrthoDB" id="9772881at2"/>
<dbReference type="PIRSF" id="PIRSF000346">
    <property type="entry name" value="Dlt9_acylACP_des"/>
    <property type="match status" value="1"/>
</dbReference>
<evidence type="ECO:0000256" key="1">
    <source>
        <dbReference type="ARBA" id="ARBA00001954"/>
    </source>
</evidence>
<name>A0A143QGM7_RHOFA</name>
<reference evidence="13" key="2">
    <citation type="submission" date="2016-04" db="EMBL/GenBank/DDBJ databases">
        <title>Complete Genome and Plasmid Sequences for Rhodococcus fascians D188 and Draft Sequences for Rhodococcus spp. Isolates PBTS 1 and PBTS 2.</title>
        <authorList>
            <person name="Stamer R."/>
            <person name="Vereecke D."/>
            <person name="Zhang Y."/>
            <person name="Schilkey F."/>
            <person name="Devitt N."/>
            <person name="Randall J."/>
        </authorList>
    </citation>
    <scope>NUCLEOTIDE SEQUENCE [LARGE SCALE GENOMIC DNA]</scope>
    <source>
        <strain evidence="13">PBTS2</strain>
    </source>
</reference>
<keyword evidence="10" id="KW-0275">Fatty acid biosynthesis</keyword>
<evidence type="ECO:0000256" key="7">
    <source>
        <dbReference type="ARBA" id="ARBA00023002"/>
    </source>
</evidence>
<sequence length="285" mass="31500">MSTNLSDGDLLVRLEPAVEENLRRHIEAASDWHPHELAPFDDGKNFAFLGGEDWSPEQSHLSDVEILSATVGVLVADNLPAYHRELAHALTGLGAWWKWTGRWTSEENRQSIVLRNFLVLTRAVDPVALERVRMEHMTLGFDAPSQRLLDILAHFAIEEAAAALRNRNTIALGKDPVLATILGKIADDDELQSAFFASILDEAFAVVPDQAARAVADRINGFKIPEIELPDRGSSIAALAEAGIYDADQERDKVFKPLLAGWKIFDRTDLGEDGLKAREELAHLA</sequence>
<dbReference type="GO" id="GO:0006633">
    <property type="term" value="P:fatty acid biosynthetic process"/>
    <property type="evidence" value="ECO:0007669"/>
    <property type="project" value="UniProtKB-KW"/>
</dbReference>
<feature type="binding site" evidence="11">
    <location>
        <position position="107"/>
    </location>
    <ligand>
        <name>Fe cation</name>
        <dbReference type="ChEBI" id="CHEBI:24875"/>
        <label>1</label>
    </ligand>
</feature>
<dbReference type="InterPro" id="IPR005067">
    <property type="entry name" value="Fatty_acid_desaturase-2"/>
</dbReference>
<evidence type="ECO:0000256" key="6">
    <source>
        <dbReference type="ARBA" id="ARBA00022832"/>
    </source>
</evidence>
<reference evidence="12 13" key="1">
    <citation type="journal article" date="2016" name="Genome Announc.">
        <title>Complete Genome and Plasmid Sequences for Rhodococcus fascians D188 and Draft Sequences for Rhodococcus Isolates PBTS 1 and PBTS 2.</title>
        <authorList>
            <person name="Stamler R.A."/>
            <person name="Vereecke D."/>
            <person name="Zhang Y."/>
            <person name="Schilkey F."/>
            <person name="Devitt N."/>
            <person name="Randall J.J."/>
        </authorList>
    </citation>
    <scope>NUCLEOTIDE SEQUENCE [LARGE SCALE GENOMIC DNA]</scope>
    <source>
        <strain evidence="12 13">PBTS2</strain>
    </source>
</reference>
<dbReference type="PANTHER" id="PTHR31155:SF9">
    <property type="entry name" value="STEAROYL-[ACYL-CARRIER-PROTEIN] 9-DESATURASE 7, CHLOROPLASTIC"/>
    <property type="match status" value="1"/>
</dbReference>
<dbReference type="KEGG" id="rhs:A3Q41_00308"/>
<keyword evidence="9" id="KW-0443">Lipid metabolism</keyword>
<evidence type="ECO:0000256" key="3">
    <source>
        <dbReference type="ARBA" id="ARBA00011738"/>
    </source>
</evidence>
<dbReference type="GO" id="GO:0046872">
    <property type="term" value="F:metal ion binding"/>
    <property type="evidence" value="ECO:0007669"/>
    <property type="project" value="UniProtKB-KW"/>
</dbReference>
<dbReference type="Gene3D" id="1.10.620.20">
    <property type="entry name" value="Ribonucleotide Reductase, subunit A"/>
    <property type="match status" value="1"/>
</dbReference>
<comment type="subunit">
    <text evidence="3">Homodimer.</text>
</comment>
<evidence type="ECO:0000313" key="13">
    <source>
        <dbReference type="Proteomes" id="UP000076038"/>
    </source>
</evidence>
<evidence type="ECO:0000256" key="9">
    <source>
        <dbReference type="ARBA" id="ARBA00023098"/>
    </source>
</evidence>
<dbReference type="PATRIC" id="fig|1653479.3.peg.308"/>
<dbReference type="RefSeq" id="WP_032365327.1">
    <property type="nucleotide sequence ID" value="NZ_CAKKLU010000020.1"/>
</dbReference>
<dbReference type="EC" id="1.14.19.-" evidence="12"/>
<dbReference type="InterPro" id="IPR012348">
    <property type="entry name" value="RNR-like"/>
</dbReference>
<dbReference type="Proteomes" id="UP000076038">
    <property type="component" value="Chromosome"/>
</dbReference>
<organism evidence="12 13">
    <name type="scientific">Rhodococcoides fascians</name>
    <name type="common">Rhodococcus fascians</name>
    <dbReference type="NCBI Taxonomy" id="1828"/>
    <lineage>
        <taxon>Bacteria</taxon>
        <taxon>Bacillati</taxon>
        <taxon>Actinomycetota</taxon>
        <taxon>Actinomycetes</taxon>
        <taxon>Mycobacteriales</taxon>
        <taxon>Nocardiaceae</taxon>
        <taxon>Rhodococcoides</taxon>
    </lineage>
</organism>
<feature type="binding site" evidence="11">
    <location>
        <position position="159"/>
    </location>
    <ligand>
        <name>Fe cation</name>
        <dbReference type="ChEBI" id="CHEBI:24875"/>
        <label>2</label>
    </ligand>
</feature>
<dbReference type="InterPro" id="IPR009078">
    <property type="entry name" value="Ferritin-like_SF"/>
</dbReference>
<keyword evidence="8 11" id="KW-0408">Iron</keyword>
<evidence type="ECO:0000313" key="12">
    <source>
        <dbReference type="EMBL" id="AMY21632.1"/>
    </source>
</evidence>
<dbReference type="GO" id="GO:0005829">
    <property type="term" value="C:cytosol"/>
    <property type="evidence" value="ECO:0007669"/>
    <property type="project" value="TreeGrafter"/>
</dbReference>
<keyword evidence="13" id="KW-1185">Reference proteome</keyword>
<evidence type="ECO:0000256" key="11">
    <source>
        <dbReference type="PIRSR" id="PIRSR000346-1"/>
    </source>
</evidence>
<accession>A0A143QGM7</accession>
<dbReference type="GO" id="GO:0045300">
    <property type="term" value="F:stearoyl-[ACP] desaturase activity"/>
    <property type="evidence" value="ECO:0007669"/>
    <property type="project" value="InterPro"/>
</dbReference>
<dbReference type="Pfam" id="PF03405">
    <property type="entry name" value="FA_desaturase_2"/>
    <property type="match status" value="1"/>
</dbReference>
<dbReference type="PANTHER" id="PTHR31155">
    <property type="entry name" value="ACYL- ACYL-CARRIER-PROTEIN DESATURASE-RELATED"/>
    <property type="match status" value="1"/>
</dbReference>
<keyword evidence="7 12" id="KW-0560">Oxidoreductase</keyword>
<proteinExistence type="inferred from homology"/>
<gene>
    <name evidence="12" type="primary">desA1_1</name>
    <name evidence="12" type="ORF">A3Q41_00308</name>
</gene>
<comment type="cofactor">
    <cofactor evidence="1">
        <name>Fe(2+)</name>
        <dbReference type="ChEBI" id="CHEBI:29033"/>
    </cofactor>
</comment>
<dbReference type="EMBL" id="CP015220">
    <property type="protein sequence ID" value="AMY21632.1"/>
    <property type="molecule type" value="Genomic_DNA"/>
</dbReference>
<evidence type="ECO:0000256" key="5">
    <source>
        <dbReference type="ARBA" id="ARBA00022723"/>
    </source>
</evidence>
<protein>
    <submittedName>
        <fullName evidence="12">Putative acyl-[acyl-carrier-protein] desaturase desA1</fullName>
        <ecNumber evidence="12">1.14.19.-</ecNumber>
    </submittedName>
</protein>